<keyword evidence="1" id="KW-1133">Transmembrane helix</keyword>
<protein>
    <submittedName>
        <fullName evidence="2">Uncharacterized protein</fullName>
    </submittedName>
</protein>
<reference evidence="2" key="1">
    <citation type="submission" date="2019-03" db="EMBL/GenBank/DDBJ databases">
        <title>Complete genome sequence of enteropathogenic Citrobacter rodentium strain DBS100.</title>
        <authorList>
            <person name="Popov G."/>
            <person name="Fiebig A."/>
            <person name="Shideler S."/>
            <person name="Coombes B."/>
            <person name="Savchenko A."/>
        </authorList>
    </citation>
    <scope>NUCLEOTIDE SEQUENCE</scope>
    <source>
        <strain evidence="2">DBS100</strain>
    </source>
</reference>
<name>A0A482PQB8_CITRO</name>
<organism evidence="2">
    <name type="scientific">Citrobacter rodentium</name>
    <dbReference type="NCBI Taxonomy" id="67825"/>
    <lineage>
        <taxon>Bacteria</taxon>
        <taxon>Pseudomonadati</taxon>
        <taxon>Pseudomonadota</taxon>
        <taxon>Gammaproteobacteria</taxon>
        <taxon>Enterobacterales</taxon>
        <taxon>Enterobacteriaceae</taxon>
        <taxon>Citrobacter</taxon>
    </lineage>
</organism>
<sequence>MAATPYPAYDLHLFVVLVNSLPDGGCALSGLQFSPVCGACLFFAGWRLRLIQPTIFARLWCLFILCRMAAAPYPAYDFRLFAVLVYSLPDGGCALSGVQPV</sequence>
<evidence type="ECO:0000256" key="1">
    <source>
        <dbReference type="SAM" id="Phobius"/>
    </source>
</evidence>
<accession>A0A482PQB8</accession>
<gene>
    <name evidence="2" type="ORF">E2R62_15805</name>
</gene>
<feature type="transmembrane region" description="Helical" evidence="1">
    <location>
        <begin position="55"/>
        <end position="76"/>
    </location>
</feature>
<keyword evidence="1" id="KW-0812">Transmembrane</keyword>
<evidence type="ECO:0000313" key="2">
    <source>
        <dbReference type="EMBL" id="QBY30159.1"/>
    </source>
</evidence>
<proteinExistence type="predicted"/>
<dbReference type="RefSeq" id="WP_012907809.1">
    <property type="nucleotide sequence ID" value="NZ_CAJTBI010000015.1"/>
</dbReference>
<dbReference type="AlphaFoldDB" id="A0A482PQB8"/>
<feature type="transmembrane region" description="Helical" evidence="1">
    <location>
        <begin position="27"/>
        <end position="48"/>
    </location>
</feature>
<keyword evidence="1" id="KW-0472">Membrane</keyword>
<dbReference type="EMBL" id="CP038008">
    <property type="protein sequence ID" value="QBY30159.1"/>
    <property type="molecule type" value="Genomic_DNA"/>
</dbReference>